<evidence type="ECO:0000313" key="2">
    <source>
        <dbReference type="EMBL" id="MBM7840784.1"/>
    </source>
</evidence>
<dbReference type="Proteomes" id="UP001179280">
    <property type="component" value="Unassembled WGS sequence"/>
</dbReference>
<dbReference type="SUPFAM" id="SSF103190">
    <property type="entry name" value="Sensory domain-like"/>
    <property type="match status" value="1"/>
</dbReference>
<dbReference type="Gene3D" id="3.30.450.20">
    <property type="entry name" value="PAS domain"/>
    <property type="match status" value="1"/>
</dbReference>
<dbReference type="SUPFAM" id="SSF141868">
    <property type="entry name" value="EAL domain-like"/>
    <property type="match status" value="1"/>
</dbReference>
<keyword evidence="3" id="KW-1185">Reference proteome</keyword>
<organism evidence="2 3">
    <name type="scientific">Shouchella xiaoxiensis</name>
    <dbReference type="NCBI Taxonomy" id="766895"/>
    <lineage>
        <taxon>Bacteria</taxon>
        <taxon>Bacillati</taxon>
        <taxon>Bacillota</taxon>
        <taxon>Bacilli</taxon>
        <taxon>Bacillales</taxon>
        <taxon>Bacillaceae</taxon>
        <taxon>Shouchella</taxon>
    </lineage>
</organism>
<dbReference type="RefSeq" id="WP_204468591.1">
    <property type="nucleotide sequence ID" value="NZ_JAFBCV010000017.1"/>
</dbReference>
<dbReference type="PROSITE" id="PS50883">
    <property type="entry name" value="EAL"/>
    <property type="match status" value="1"/>
</dbReference>
<evidence type="ECO:0000259" key="1">
    <source>
        <dbReference type="PROSITE" id="PS50883"/>
    </source>
</evidence>
<dbReference type="InterPro" id="IPR018842">
    <property type="entry name" value="YkuI_C"/>
</dbReference>
<dbReference type="Pfam" id="PF10388">
    <property type="entry name" value="YkuI_C"/>
    <property type="match status" value="1"/>
</dbReference>
<dbReference type="PANTHER" id="PTHR33121:SF82">
    <property type="entry name" value="SIGNAL TRANSDUCTION PROTEIN CONTAINING A EAL DOMAIN"/>
    <property type="match status" value="1"/>
</dbReference>
<dbReference type="Gene3D" id="3.20.20.450">
    <property type="entry name" value="EAL domain"/>
    <property type="match status" value="1"/>
</dbReference>
<dbReference type="PANTHER" id="PTHR33121">
    <property type="entry name" value="CYCLIC DI-GMP PHOSPHODIESTERASE PDEF"/>
    <property type="match status" value="1"/>
</dbReference>
<evidence type="ECO:0000313" key="3">
    <source>
        <dbReference type="Proteomes" id="UP001179280"/>
    </source>
</evidence>
<dbReference type="InterPro" id="IPR001633">
    <property type="entry name" value="EAL_dom"/>
</dbReference>
<accession>A0ABS2SZ25</accession>
<dbReference type="InterPro" id="IPR050706">
    <property type="entry name" value="Cyclic-di-GMP_PDE-like"/>
</dbReference>
<proteinExistence type="predicted"/>
<dbReference type="InterPro" id="IPR035919">
    <property type="entry name" value="EAL_sf"/>
</dbReference>
<gene>
    <name evidence="2" type="ORF">JOC54_004077</name>
</gene>
<name>A0ABS2SZ25_9BACI</name>
<protein>
    <submittedName>
        <fullName evidence="2">EAL domain-containing protein (Putative c-di-GMP-specific phosphodiesterase class I)</fullName>
    </submittedName>
</protein>
<dbReference type="SMART" id="SM00052">
    <property type="entry name" value="EAL"/>
    <property type="match status" value="1"/>
</dbReference>
<reference evidence="2" key="1">
    <citation type="submission" date="2021-01" db="EMBL/GenBank/DDBJ databases">
        <title>Genomic Encyclopedia of Type Strains, Phase IV (KMG-IV): sequencing the most valuable type-strain genomes for metagenomic binning, comparative biology and taxonomic classification.</title>
        <authorList>
            <person name="Goeker M."/>
        </authorList>
    </citation>
    <scope>NUCLEOTIDE SEQUENCE</scope>
    <source>
        <strain evidence="2">DSM 21943</strain>
    </source>
</reference>
<comment type="caution">
    <text evidence="2">The sequence shown here is derived from an EMBL/GenBank/DDBJ whole genome shotgun (WGS) entry which is preliminary data.</text>
</comment>
<dbReference type="EMBL" id="JAFBCV010000017">
    <property type="protein sequence ID" value="MBM7840784.1"/>
    <property type="molecule type" value="Genomic_DNA"/>
</dbReference>
<dbReference type="Pfam" id="PF00563">
    <property type="entry name" value="EAL"/>
    <property type="match status" value="1"/>
</dbReference>
<feature type="domain" description="EAL" evidence="1">
    <location>
        <begin position="1"/>
        <end position="250"/>
    </location>
</feature>
<dbReference type="InterPro" id="IPR029151">
    <property type="entry name" value="Sensor-like_sf"/>
</dbReference>
<sequence length="406" mass="47354">MDPLDIMMNKNQVVPYFTPILSADTQSVIGYEVEAFWHDGSEKRNLNWFFADQDIPSDFRIELEDDLQEKAVQYYLSKEGQNQLLFFHYNVRLLKKNGGDVLFERIEQMKAVGIRLEKLFFIIGFDHGVEELLDVKHTLVYLQSLGVHIAIDADSTTAHQLEFISQLRPNVIRVNCSFLEENMLPGMYRDIHQPLALLARKIGATLLFDQVESFAQLNYAWRSGGRYYQGGYLQKGSSAFIERKACKEKLMKDMNHFILFERKKMEAQFELSNSLTQELKLALKAVEQAESFDAVVLRIAKALTSYTFRVYICNDDGIQESSNAEKTSEGNWVLLKESRAKNWSWRPYFLENIVRMNVEKKGILSDLYTDIERDEQIRTYSYPISSNQYVFIDIPYDYLFEQDDLL</sequence>